<dbReference type="EMBL" id="CALNXK010000010">
    <property type="protein sequence ID" value="CAH3042968.1"/>
    <property type="molecule type" value="Genomic_DNA"/>
</dbReference>
<feature type="non-terminal residue" evidence="5">
    <location>
        <position position="1"/>
    </location>
</feature>
<dbReference type="PROSITE" id="PS50215">
    <property type="entry name" value="ADAM_MEPRO"/>
    <property type="match status" value="1"/>
</dbReference>
<name>A0ABN8N5N1_9CNID</name>
<dbReference type="SUPFAM" id="SSF55486">
    <property type="entry name" value="Metalloproteases ('zincins'), catalytic domain"/>
    <property type="match status" value="1"/>
</dbReference>
<keyword evidence="6" id="KW-1185">Reference proteome</keyword>
<keyword evidence="1" id="KW-0479">Metal-binding</keyword>
<keyword evidence="2" id="KW-0472">Membrane</keyword>
<evidence type="ECO:0000313" key="5">
    <source>
        <dbReference type="EMBL" id="CAH3042968.1"/>
    </source>
</evidence>
<feature type="transmembrane region" description="Helical" evidence="2">
    <location>
        <begin position="477"/>
        <end position="495"/>
    </location>
</feature>
<protein>
    <recommendedName>
        <fullName evidence="7">Disintegrin and metalloproteinase domain-containing protein 10</fullName>
    </recommendedName>
</protein>
<sequence>QAASKQIRRRRSTSSSLNTCAVHIAADHLFFKHVGLSSERATVTEMVYHMGMADRSFRATDFNQDGGSGDGIGFVIAAVTVFHNETSEGSLASPESIKIMPFLEKWSEIDHDSYCLALLFTYRDFEDGALGLAWVADPEVDTPGGICSKRLPVDDLGEETFNFNTAIASFQNFGVRIPRKASVITVVHELGHSFGSEHDPDSAQCSPGGKAGNFIMYSRASDGHEPNNLLFSPCSKRQIALVISRKGADCFIAHNNGSYCGNKIVEQGEDCDCGRPTECQAVDKCCVARDDTRGTPGCAVRPGMQCSHVAGSCCSEDCRVIPESQARVCQTETDCRVETTCKYPFIGSCGRCPEEWKPSNVTCNSGSNTCLDGACTGSICALYGTNECECHDDPDEMCHVCCNSSLGVCVSASYYLGRVILKRPGSTCKLHTGYCDSFGFCITVDSDDLLNNLRDAFKRLFSKAAIKSLWTWIKGHWYVFQCFDIGGICLIIALFKVTYRSRTSLTGLARRTVLRCLVGNQQAVHVRSHEVSAADFDEVVGDINL</sequence>
<evidence type="ECO:0000313" key="6">
    <source>
        <dbReference type="Proteomes" id="UP001159405"/>
    </source>
</evidence>
<dbReference type="Gene3D" id="4.10.70.10">
    <property type="entry name" value="Disintegrin domain"/>
    <property type="match status" value="1"/>
</dbReference>
<proteinExistence type="predicted"/>
<feature type="binding site" evidence="1">
    <location>
        <position position="198"/>
    </location>
    <ligand>
        <name>Zn(2+)</name>
        <dbReference type="ChEBI" id="CHEBI:29105"/>
        <note>catalytic</note>
    </ligand>
</feature>
<keyword evidence="2" id="KW-0812">Transmembrane</keyword>
<comment type="caution">
    <text evidence="5">The sequence shown here is derived from an EMBL/GenBank/DDBJ whole genome shotgun (WGS) entry which is preliminary data.</text>
</comment>
<feature type="domain" description="Peptidase M12B" evidence="4">
    <location>
        <begin position="18"/>
        <end position="255"/>
    </location>
</feature>
<dbReference type="Proteomes" id="UP001159405">
    <property type="component" value="Unassembled WGS sequence"/>
</dbReference>
<accession>A0ABN8N5N1</accession>
<organism evidence="5 6">
    <name type="scientific">Porites lobata</name>
    <dbReference type="NCBI Taxonomy" id="104759"/>
    <lineage>
        <taxon>Eukaryota</taxon>
        <taxon>Metazoa</taxon>
        <taxon>Cnidaria</taxon>
        <taxon>Anthozoa</taxon>
        <taxon>Hexacorallia</taxon>
        <taxon>Scleractinia</taxon>
        <taxon>Fungiina</taxon>
        <taxon>Poritidae</taxon>
        <taxon>Porites</taxon>
    </lineage>
</organism>
<evidence type="ECO:0000256" key="2">
    <source>
        <dbReference type="SAM" id="Phobius"/>
    </source>
</evidence>
<feature type="binding site" evidence="1">
    <location>
        <position position="188"/>
    </location>
    <ligand>
        <name>Zn(2+)</name>
        <dbReference type="ChEBI" id="CHEBI:29105"/>
        <note>catalytic</note>
    </ligand>
</feature>
<feature type="binding site" evidence="1">
    <location>
        <position position="192"/>
    </location>
    <ligand>
        <name>Zn(2+)</name>
        <dbReference type="ChEBI" id="CHEBI:29105"/>
        <note>catalytic</note>
    </ligand>
</feature>
<evidence type="ECO:0000256" key="1">
    <source>
        <dbReference type="PROSITE-ProRule" id="PRU00276"/>
    </source>
</evidence>
<comment type="caution">
    <text evidence="1">Lacks conserved residue(s) required for the propagation of feature annotation.</text>
</comment>
<dbReference type="Gene3D" id="3.40.390.10">
    <property type="entry name" value="Collagenase (Catalytic Domain)"/>
    <property type="match status" value="1"/>
</dbReference>
<evidence type="ECO:0000259" key="4">
    <source>
        <dbReference type="PROSITE" id="PS50215"/>
    </source>
</evidence>
<dbReference type="PANTHER" id="PTHR45702">
    <property type="entry name" value="ADAM10/ADAM17 METALLOPEPTIDASE FAMILY MEMBER"/>
    <property type="match status" value="1"/>
</dbReference>
<dbReference type="InterPro" id="IPR001762">
    <property type="entry name" value="Disintegrin_dom"/>
</dbReference>
<feature type="domain" description="Disintegrin" evidence="3">
    <location>
        <begin position="257"/>
        <end position="341"/>
    </location>
</feature>
<dbReference type="PANTHER" id="PTHR45702:SF2">
    <property type="entry name" value="KUZBANIAN, ISOFORM A"/>
    <property type="match status" value="1"/>
</dbReference>
<dbReference type="SMART" id="SM00050">
    <property type="entry name" value="DISIN"/>
    <property type="match status" value="1"/>
</dbReference>
<dbReference type="Pfam" id="PF13688">
    <property type="entry name" value="Reprolysin_5"/>
    <property type="match status" value="1"/>
</dbReference>
<evidence type="ECO:0008006" key="7">
    <source>
        <dbReference type="Google" id="ProtNLM"/>
    </source>
</evidence>
<feature type="active site" evidence="1">
    <location>
        <position position="189"/>
    </location>
</feature>
<dbReference type="InterPro" id="IPR051489">
    <property type="entry name" value="ADAM_Metalloproteinase"/>
</dbReference>
<keyword evidence="1" id="KW-0862">Zinc</keyword>
<dbReference type="PROSITE" id="PS50214">
    <property type="entry name" value="DISINTEGRIN_2"/>
    <property type="match status" value="1"/>
</dbReference>
<dbReference type="InterPro" id="IPR036436">
    <property type="entry name" value="Disintegrin_dom_sf"/>
</dbReference>
<reference evidence="5 6" key="1">
    <citation type="submission" date="2022-05" db="EMBL/GenBank/DDBJ databases">
        <authorList>
            <consortium name="Genoscope - CEA"/>
            <person name="William W."/>
        </authorList>
    </citation>
    <scope>NUCLEOTIDE SEQUENCE [LARGE SCALE GENOMIC DNA]</scope>
</reference>
<dbReference type="InterPro" id="IPR024079">
    <property type="entry name" value="MetalloPept_cat_dom_sf"/>
</dbReference>
<evidence type="ECO:0000259" key="3">
    <source>
        <dbReference type="PROSITE" id="PS50214"/>
    </source>
</evidence>
<dbReference type="InterPro" id="IPR001590">
    <property type="entry name" value="Peptidase_M12B"/>
</dbReference>
<keyword evidence="2" id="KW-1133">Transmembrane helix</keyword>
<gene>
    <name evidence="5" type="ORF">PLOB_00000776</name>
</gene>